<dbReference type="RefSeq" id="WP_014102278.1">
    <property type="nucleotide sequence ID" value="NC_016026.1"/>
</dbReference>
<dbReference type="AlphaFoldDB" id="G2KQB9"/>
<dbReference type="STRING" id="856793.MICA_721"/>
<keyword evidence="3" id="KW-1185">Reference proteome</keyword>
<sequence length="71" mass="7683">MKYVKETLVGLAFCVATAAAMSGQDKYTAAPVRFVPQPYPNVTVKDPLFKAGPIPAATKPAQEPLFKPRTF</sequence>
<dbReference type="Proteomes" id="UP000009286">
    <property type="component" value="Chromosome"/>
</dbReference>
<gene>
    <name evidence="2" type="ordered locus">MICA_721</name>
</gene>
<protein>
    <submittedName>
        <fullName evidence="2">Uncharacterized protein</fullName>
    </submittedName>
</protein>
<dbReference type="EMBL" id="CP002382">
    <property type="protein sequence ID" value="AEP09055.1"/>
    <property type="molecule type" value="Genomic_DNA"/>
</dbReference>
<name>G2KQB9_MICAA</name>
<feature type="signal peptide" evidence="1">
    <location>
        <begin position="1"/>
        <end position="18"/>
    </location>
</feature>
<dbReference type="OrthoDB" id="9850393at2"/>
<dbReference type="HOGENOM" id="CLU_2735483_0_0_5"/>
<feature type="chain" id="PRO_5003432891" evidence="1">
    <location>
        <begin position="19"/>
        <end position="71"/>
    </location>
</feature>
<dbReference type="KEGG" id="mai:MICA_721"/>
<evidence type="ECO:0000313" key="3">
    <source>
        <dbReference type="Proteomes" id="UP000009286"/>
    </source>
</evidence>
<reference evidence="2 3" key="1">
    <citation type="journal article" date="2011" name="BMC Genomics">
        <title>Genomic insights into an obligate epibiotic bacterial predator: Micavibrio aeruginosavorus ARL-13.</title>
        <authorList>
            <person name="Wang Z."/>
            <person name="Kadouri D."/>
            <person name="Wu M."/>
        </authorList>
    </citation>
    <scope>NUCLEOTIDE SEQUENCE [LARGE SCALE GENOMIC DNA]</scope>
    <source>
        <strain evidence="2 3">ARL-13</strain>
    </source>
</reference>
<evidence type="ECO:0000313" key="2">
    <source>
        <dbReference type="EMBL" id="AEP09055.1"/>
    </source>
</evidence>
<proteinExistence type="predicted"/>
<accession>G2KQB9</accession>
<evidence type="ECO:0000256" key="1">
    <source>
        <dbReference type="SAM" id="SignalP"/>
    </source>
</evidence>
<keyword evidence="1" id="KW-0732">Signal</keyword>
<organism evidence="2 3">
    <name type="scientific">Micavibrio aeruginosavorus (strain ARL-13)</name>
    <dbReference type="NCBI Taxonomy" id="856793"/>
    <lineage>
        <taxon>Bacteria</taxon>
        <taxon>Pseudomonadati</taxon>
        <taxon>Bdellovibrionota</taxon>
        <taxon>Bdellovibrionia</taxon>
        <taxon>Bdellovibrionales</taxon>
        <taxon>Pseudobdellovibrionaceae</taxon>
        <taxon>Micavibrio</taxon>
    </lineage>
</organism>